<dbReference type="PANTHER" id="PTHR38693:SF1">
    <property type="entry name" value="UBIQUINONE BIOSYNTHESIS ACCESSORY FACTOR UBIJ"/>
    <property type="match status" value="1"/>
</dbReference>
<dbReference type="RefSeq" id="WP_012824059.1">
    <property type="nucleotide sequence ID" value="NC_013422.1"/>
</dbReference>
<dbReference type="InterPro" id="IPR038989">
    <property type="entry name" value="UbiJ"/>
</dbReference>
<dbReference type="eggNOG" id="COG3165">
    <property type="taxonomic scope" value="Bacteria"/>
</dbReference>
<dbReference type="SUPFAM" id="SSF55718">
    <property type="entry name" value="SCP-like"/>
    <property type="match status" value="1"/>
</dbReference>
<accession>D0L000</accession>
<reference evidence="2 3" key="1">
    <citation type="submission" date="2009-10" db="EMBL/GenBank/DDBJ databases">
        <title>Complete sequence of Halothiobacillus neapolitanus c2.</title>
        <authorList>
            <consortium name="US DOE Joint Genome Institute"/>
            <person name="Lucas S."/>
            <person name="Copeland A."/>
            <person name="Lapidus A."/>
            <person name="Glavina del Rio T."/>
            <person name="Tice H."/>
            <person name="Bruce D."/>
            <person name="Goodwin L."/>
            <person name="Pitluck S."/>
            <person name="Davenport K."/>
            <person name="Brettin T."/>
            <person name="Detter J.C."/>
            <person name="Han C."/>
            <person name="Tapia R."/>
            <person name="Larimer F."/>
            <person name="Land M."/>
            <person name="Hauser L."/>
            <person name="Kyrpides N."/>
            <person name="Mikhailova N."/>
            <person name="Kerfeld C."/>
            <person name="Cannon G."/>
            <person name="Heinhort S."/>
        </authorList>
    </citation>
    <scope>NUCLEOTIDE SEQUENCE [LARGE SCALE GENOMIC DNA]</scope>
    <source>
        <strain evidence="3">ATCC 23641 / c2</strain>
    </source>
</reference>
<organism evidence="2 3">
    <name type="scientific">Halothiobacillus neapolitanus (strain ATCC 23641 / DSM 15147 / CIP 104769 / NCIMB 8539 / c2)</name>
    <name type="common">Thiobacillus neapolitanus</name>
    <dbReference type="NCBI Taxonomy" id="555778"/>
    <lineage>
        <taxon>Bacteria</taxon>
        <taxon>Pseudomonadati</taxon>
        <taxon>Pseudomonadota</taxon>
        <taxon>Gammaproteobacteria</taxon>
        <taxon>Chromatiales</taxon>
        <taxon>Halothiobacillaceae</taxon>
        <taxon>Halothiobacillus</taxon>
    </lineage>
</organism>
<dbReference type="STRING" id="555778.Hneap_1187"/>
<name>D0L000_HALNC</name>
<dbReference type="HOGENOM" id="CLU_100130_1_0_6"/>
<dbReference type="EMBL" id="CP001801">
    <property type="protein sequence ID" value="ACX96023.1"/>
    <property type="molecule type" value="Genomic_DNA"/>
</dbReference>
<dbReference type="Pfam" id="PF02036">
    <property type="entry name" value="SCP2"/>
    <property type="match status" value="1"/>
</dbReference>
<dbReference type="InterPro" id="IPR003033">
    <property type="entry name" value="SCP2_sterol-bd_dom"/>
</dbReference>
<dbReference type="GO" id="GO:0006744">
    <property type="term" value="P:ubiquinone biosynthetic process"/>
    <property type="evidence" value="ECO:0007669"/>
    <property type="project" value="InterPro"/>
</dbReference>
<feature type="domain" description="SCP2" evidence="1">
    <location>
        <begin position="18"/>
        <end position="114"/>
    </location>
</feature>
<dbReference type="KEGG" id="hna:Hneap_1187"/>
<gene>
    <name evidence="2" type="ordered locus">Hneap_1187</name>
</gene>
<evidence type="ECO:0000259" key="1">
    <source>
        <dbReference type="Pfam" id="PF02036"/>
    </source>
</evidence>
<sequence length="212" mass="23972">MIGTTLPLPLMLMVEKTLNQRLKQDTSSLKRLQKLNGLVFEVLLRDPSLSFFITSTPEGILLLRHHEAYADARILASSFGLLRAARTEHKMDALFNGDIQIEGNQEAAESLLRILGAIDSDLFARLADKIGVAPAGFIERKIERFRAQVKIWRQTRQLEAADFMVFERALLVEPESMRGQLDDIDSVRDRVDRLAARIERLAVRFANDRGAS</sequence>
<dbReference type="InterPro" id="IPR036527">
    <property type="entry name" value="SCP2_sterol-bd_dom_sf"/>
</dbReference>
<keyword evidence="3" id="KW-1185">Reference proteome</keyword>
<dbReference type="AlphaFoldDB" id="D0L000"/>
<evidence type="ECO:0000313" key="3">
    <source>
        <dbReference type="Proteomes" id="UP000009102"/>
    </source>
</evidence>
<dbReference type="Proteomes" id="UP000009102">
    <property type="component" value="Chromosome"/>
</dbReference>
<dbReference type="PANTHER" id="PTHR38693">
    <property type="entry name" value="UBIQUINONE BIOSYNTHESIS PROTEIN UBIJ"/>
    <property type="match status" value="1"/>
</dbReference>
<proteinExistence type="predicted"/>
<evidence type="ECO:0000313" key="2">
    <source>
        <dbReference type="EMBL" id="ACX96023.1"/>
    </source>
</evidence>
<protein>
    <submittedName>
        <fullName evidence="2">Sterol-binding domain protein</fullName>
    </submittedName>
</protein>